<protein>
    <recommendedName>
        <fullName evidence="5">Transmembrane protein</fullName>
    </recommendedName>
</protein>
<evidence type="ECO:0008006" key="5">
    <source>
        <dbReference type="Google" id="ProtNLM"/>
    </source>
</evidence>
<feature type="region of interest" description="Disordered" evidence="1">
    <location>
        <begin position="1"/>
        <end position="45"/>
    </location>
</feature>
<evidence type="ECO:0000313" key="4">
    <source>
        <dbReference type="Proteomes" id="UP000018201"/>
    </source>
</evidence>
<accession>U6H818</accession>
<dbReference type="AlphaFoldDB" id="U6H818"/>
<dbReference type="Proteomes" id="UP000018201">
    <property type="component" value="Unassembled WGS sequence"/>
</dbReference>
<dbReference type="EMBL" id="HG697738">
    <property type="protein sequence ID" value="CDI87543.1"/>
    <property type="molecule type" value="Genomic_DNA"/>
</dbReference>
<feature type="region of interest" description="Disordered" evidence="1">
    <location>
        <begin position="93"/>
        <end position="193"/>
    </location>
</feature>
<proteinExistence type="predicted"/>
<feature type="transmembrane region" description="Helical" evidence="2">
    <location>
        <begin position="66"/>
        <end position="86"/>
    </location>
</feature>
<gene>
    <name evidence="3" type="ORF">EPH_0076310</name>
</gene>
<evidence type="ECO:0000256" key="1">
    <source>
        <dbReference type="SAM" id="MobiDB-lite"/>
    </source>
</evidence>
<keyword evidence="4" id="KW-1185">Reference proteome</keyword>
<keyword evidence="2" id="KW-0812">Transmembrane</keyword>
<feature type="compositionally biased region" description="Basic and acidic residues" evidence="1">
    <location>
        <begin position="138"/>
        <end position="147"/>
    </location>
</feature>
<sequence length="507" mass="55127">MRQEPSDDSPLLLGSSVTGQDAAKSTACEEEAQHEIEQQTGHPSAFSERVDDAVALPRASKKKVPIFLVVALLAFIAASALGGYIVNAKLGERTSPPVRTSTPPTKPVNEFPTQETPYPPASESTRAPVPADIPSETQHARSVEDFTHPPLSPPETREARMKQPPQKATQKGLAEASADDGYERMDDTLSGEDQDILSHGEAATEDYALEEGEDLSTESREELLEAVNSLDSAFQKFEAAWKSSSEVVQAAFITNYMANSSKEVPSDPIACFQRHMTVAKADVRSGNVSGRAHEDVLIDLRLIRTVLEAASSRIELLRELEKLCDSSGIGSDLLGKKAAPLPSARVLEKDRRRATFDDFMAMLGGFKIRVNAEALETAGTVPMVLAERLAASVKLETAQLENDRLVHSSFQRFALSLPPGQESIVHGRTILGVTPLLDALGRAIVERESNTLDGEAIGAWVADWNAEGIRDRIALNEEDIMYVLRMRTKFYTTAPPDDLFAAIIALI</sequence>
<evidence type="ECO:0000256" key="2">
    <source>
        <dbReference type="SAM" id="Phobius"/>
    </source>
</evidence>
<feature type="compositionally biased region" description="Low complexity" evidence="1">
    <location>
        <begin position="93"/>
        <end position="103"/>
    </location>
</feature>
<organism evidence="3 4">
    <name type="scientific">Eimeria praecox</name>
    <dbReference type="NCBI Taxonomy" id="51316"/>
    <lineage>
        <taxon>Eukaryota</taxon>
        <taxon>Sar</taxon>
        <taxon>Alveolata</taxon>
        <taxon>Apicomplexa</taxon>
        <taxon>Conoidasida</taxon>
        <taxon>Coccidia</taxon>
        <taxon>Eucoccidiorida</taxon>
        <taxon>Eimeriorina</taxon>
        <taxon>Eimeriidae</taxon>
        <taxon>Eimeria</taxon>
    </lineage>
</organism>
<name>U6H818_9EIME</name>
<reference evidence="3" key="2">
    <citation type="submission" date="2013-10" db="EMBL/GenBank/DDBJ databases">
        <authorList>
            <person name="Aslett M."/>
        </authorList>
    </citation>
    <scope>NUCLEOTIDE SEQUENCE [LARGE SCALE GENOMIC DNA]</scope>
    <source>
        <strain evidence="3">Houghton</strain>
    </source>
</reference>
<dbReference type="VEuPathDB" id="ToxoDB:EPH_0076310"/>
<evidence type="ECO:0000313" key="3">
    <source>
        <dbReference type="EMBL" id="CDI87543.1"/>
    </source>
</evidence>
<dbReference type="OrthoDB" id="347710at2759"/>
<reference evidence="3" key="1">
    <citation type="submission" date="2013-10" db="EMBL/GenBank/DDBJ databases">
        <title>Genomic analysis of the causative agents of coccidiosis in chickens.</title>
        <authorList>
            <person name="Reid A.J."/>
            <person name="Blake D."/>
            <person name="Billington K."/>
            <person name="Browne H."/>
            <person name="Dunn M."/>
            <person name="Hung S."/>
            <person name="Kawahara F."/>
            <person name="Miranda-Saavedra D."/>
            <person name="Mourier T."/>
            <person name="Nagra H."/>
            <person name="Otto T.D."/>
            <person name="Rawlings N."/>
            <person name="Sanchez A."/>
            <person name="Sanders M."/>
            <person name="Subramaniam C."/>
            <person name="Tay Y."/>
            <person name="Dear P."/>
            <person name="Doerig C."/>
            <person name="Gruber A."/>
            <person name="Parkinson J."/>
            <person name="Shirley M."/>
            <person name="Wan K.L."/>
            <person name="Berriman M."/>
            <person name="Tomley F."/>
            <person name="Pain A."/>
        </authorList>
    </citation>
    <scope>NUCLEOTIDE SEQUENCE [LARGE SCALE GENOMIC DNA]</scope>
    <source>
        <strain evidence="3">Houghton</strain>
    </source>
</reference>
<keyword evidence="2" id="KW-0472">Membrane</keyword>
<keyword evidence="2" id="KW-1133">Transmembrane helix</keyword>